<evidence type="ECO:0000313" key="3">
    <source>
        <dbReference type="Proteomes" id="UP000323664"/>
    </source>
</evidence>
<dbReference type="InterPro" id="IPR006045">
    <property type="entry name" value="Cupin_1"/>
</dbReference>
<proteinExistence type="predicted"/>
<dbReference type="InterPro" id="IPR011051">
    <property type="entry name" value="RmlC_Cupin_sf"/>
</dbReference>
<dbReference type="CDD" id="cd20306">
    <property type="entry name" value="cupin_OxDC-like"/>
    <property type="match status" value="1"/>
</dbReference>
<organism evidence="2 3">
    <name type="scientific">Paenibacillus amylolyticus</name>
    <dbReference type="NCBI Taxonomy" id="1451"/>
    <lineage>
        <taxon>Bacteria</taxon>
        <taxon>Bacillati</taxon>
        <taxon>Bacillota</taxon>
        <taxon>Bacilli</taxon>
        <taxon>Bacillales</taxon>
        <taxon>Paenibacillaceae</taxon>
        <taxon>Paenibacillus</taxon>
    </lineage>
</organism>
<evidence type="ECO:0000259" key="1">
    <source>
        <dbReference type="SMART" id="SM00835"/>
    </source>
</evidence>
<dbReference type="SMART" id="SM00835">
    <property type="entry name" value="Cupin_1"/>
    <property type="match status" value="1"/>
</dbReference>
<gene>
    <name evidence="2" type="ORF">EC604_21530</name>
</gene>
<name>A0A5M9WXS7_PAEAM</name>
<evidence type="ECO:0000313" key="2">
    <source>
        <dbReference type="EMBL" id="KAA8786426.1"/>
    </source>
</evidence>
<feature type="domain" description="Cupin type-1" evidence="1">
    <location>
        <begin position="17"/>
        <end position="154"/>
    </location>
</feature>
<dbReference type="OrthoDB" id="2739624at2"/>
<comment type="caution">
    <text evidence="2">The sequence shown here is derived from an EMBL/GenBank/DDBJ whole genome shotgun (WGS) entry which is preliminary data.</text>
</comment>
<dbReference type="EMBL" id="RIAS01000013">
    <property type="protein sequence ID" value="KAA8786426.1"/>
    <property type="molecule type" value="Genomic_DNA"/>
</dbReference>
<protein>
    <submittedName>
        <fullName evidence="2">Cupin domain-containing protein</fullName>
    </submittedName>
</protein>
<dbReference type="Gene3D" id="2.60.120.10">
    <property type="entry name" value="Jelly Rolls"/>
    <property type="match status" value="1"/>
</dbReference>
<reference evidence="2 3" key="1">
    <citation type="journal article" date="2019" name="J. Ind. Microbiol. Biotechnol.">
        <title>Paenibacillus amylolyticus 27C64 has a diverse set of carbohydrate-active enzymes and complete pectin deconstruction system.</title>
        <authorList>
            <person name="Keggi C."/>
            <person name="Doran-Peterson J."/>
        </authorList>
    </citation>
    <scope>NUCLEOTIDE SEQUENCE [LARGE SCALE GENOMIC DNA]</scope>
    <source>
        <strain evidence="2 3">27C64</strain>
    </source>
</reference>
<dbReference type="InterPro" id="IPR014710">
    <property type="entry name" value="RmlC-like_jellyroll"/>
</dbReference>
<sequence>MDFTLPTTQFTYDLSKNPLFKKDEHNYINALSVKQLNTLGNTSLLDIFLSAGNVVEPHIHQNATELVYCISGAAVVSLINPFTNELLHFPLTPGQTANVPQGWWHYEVATADHTHLLAIFDAPVPEAIFGSDILRLTPANVLAHTYCLDVHKVQEALAPIQKTVIIGPPKDCKTQVAPTSNHMPNVGPNIQPNIQPVNIPPSIKTNIEPKIEPSAQPNMQPNLQPNIQANMQPNIQPDMPPFVNRLPHWGTWVDPRIIHEPGCPYYSELPVQLNSDDQV</sequence>
<dbReference type="Proteomes" id="UP000323664">
    <property type="component" value="Unassembled WGS sequence"/>
</dbReference>
<dbReference type="AlphaFoldDB" id="A0A5M9WXS7"/>
<accession>A0A5M9WXS7</accession>
<dbReference type="SUPFAM" id="SSF51182">
    <property type="entry name" value="RmlC-like cupins"/>
    <property type="match status" value="1"/>
</dbReference>
<dbReference type="Pfam" id="PF00190">
    <property type="entry name" value="Cupin_1"/>
    <property type="match status" value="1"/>
</dbReference>